<gene>
    <name evidence="1" type="ORF">STA1M1_29500</name>
</gene>
<protein>
    <recommendedName>
        <fullName evidence="3">ESPR domain-containing protein</fullName>
    </recommendedName>
</protein>
<dbReference type="Proteomes" id="UP001144205">
    <property type="component" value="Unassembled WGS sequence"/>
</dbReference>
<evidence type="ECO:0000313" key="1">
    <source>
        <dbReference type="EMBL" id="GKY89081.1"/>
    </source>
</evidence>
<evidence type="ECO:0000313" key="2">
    <source>
        <dbReference type="Proteomes" id="UP001144205"/>
    </source>
</evidence>
<reference evidence="1" key="1">
    <citation type="journal article" date="2023" name="Int. J. Syst. Evol. Microbiol.">
        <title>Sinisalibacter aestuarii sp. nov., isolated from estuarine sediment of the Arakawa River.</title>
        <authorList>
            <person name="Arafat S.T."/>
            <person name="Hirano S."/>
            <person name="Sato A."/>
            <person name="Takeuchi K."/>
            <person name="Yasuda T."/>
            <person name="Terahara T."/>
            <person name="Hamada M."/>
            <person name="Kobayashi T."/>
        </authorList>
    </citation>
    <scope>NUCLEOTIDE SEQUENCE</scope>
    <source>
        <strain evidence="1">B-399</strain>
    </source>
</reference>
<name>A0ABQ5LXT9_9RHOB</name>
<sequence>MMIQTKNWLILFLAIDMQRTPVSVYRVLGKCRRIANRERAMPGEGRESPAGAWGCGLAARGASWGGLWKSG</sequence>
<keyword evidence="2" id="KW-1185">Reference proteome</keyword>
<organism evidence="1 2">
    <name type="scientific">Sinisalibacter aestuarii</name>
    <dbReference type="NCBI Taxonomy" id="2949426"/>
    <lineage>
        <taxon>Bacteria</taxon>
        <taxon>Pseudomonadati</taxon>
        <taxon>Pseudomonadota</taxon>
        <taxon>Alphaproteobacteria</taxon>
        <taxon>Rhodobacterales</taxon>
        <taxon>Roseobacteraceae</taxon>
        <taxon>Sinisalibacter</taxon>
    </lineage>
</organism>
<proteinExistence type="predicted"/>
<evidence type="ECO:0008006" key="3">
    <source>
        <dbReference type="Google" id="ProtNLM"/>
    </source>
</evidence>
<accession>A0ABQ5LXT9</accession>
<dbReference type="EMBL" id="BROH01000009">
    <property type="protein sequence ID" value="GKY89081.1"/>
    <property type="molecule type" value="Genomic_DNA"/>
</dbReference>
<comment type="caution">
    <text evidence="1">The sequence shown here is derived from an EMBL/GenBank/DDBJ whole genome shotgun (WGS) entry which is preliminary data.</text>
</comment>